<keyword evidence="1" id="KW-1133">Transmembrane helix</keyword>
<evidence type="ECO:0000256" key="1">
    <source>
        <dbReference type="SAM" id="Phobius"/>
    </source>
</evidence>
<feature type="transmembrane region" description="Helical" evidence="1">
    <location>
        <begin position="250"/>
        <end position="271"/>
    </location>
</feature>
<evidence type="ECO:0000313" key="2">
    <source>
        <dbReference type="EMBL" id="SEC27675.1"/>
    </source>
</evidence>
<reference evidence="2 3" key="1">
    <citation type="submission" date="2016-10" db="EMBL/GenBank/DDBJ databases">
        <authorList>
            <person name="de Groot N.N."/>
        </authorList>
    </citation>
    <scope>NUCLEOTIDE SEQUENCE [LARGE SCALE GENOMIC DNA]</scope>
    <source>
        <strain evidence="2 3">AB35.6</strain>
    </source>
</reference>
<proteinExistence type="predicted"/>
<organism evidence="2 3">
    <name type="scientific">Terriglobus roseus</name>
    <dbReference type="NCBI Taxonomy" id="392734"/>
    <lineage>
        <taxon>Bacteria</taxon>
        <taxon>Pseudomonadati</taxon>
        <taxon>Acidobacteriota</taxon>
        <taxon>Terriglobia</taxon>
        <taxon>Terriglobales</taxon>
        <taxon>Acidobacteriaceae</taxon>
        <taxon>Terriglobus</taxon>
    </lineage>
</organism>
<accession>A0A1H4R720</accession>
<evidence type="ECO:0008006" key="4">
    <source>
        <dbReference type="Google" id="ProtNLM"/>
    </source>
</evidence>
<feature type="transmembrane region" description="Helical" evidence="1">
    <location>
        <begin position="307"/>
        <end position="324"/>
    </location>
</feature>
<feature type="transmembrane region" description="Helical" evidence="1">
    <location>
        <begin position="283"/>
        <end position="301"/>
    </location>
</feature>
<protein>
    <recommendedName>
        <fullName evidence="4">Dolichyl-phosphate-mannose-protein mannosyltransferase</fullName>
    </recommendedName>
</protein>
<feature type="transmembrane region" description="Helical" evidence="1">
    <location>
        <begin position="7"/>
        <end position="28"/>
    </location>
</feature>
<feature type="transmembrane region" description="Helical" evidence="1">
    <location>
        <begin position="89"/>
        <end position="118"/>
    </location>
</feature>
<feature type="transmembrane region" description="Helical" evidence="1">
    <location>
        <begin position="163"/>
        <end position="188"/>
    </location>
</feature>
<dbReference type="Proteomes" id="UP000182409">
    <property type="component" value="Unassembled WGS sequence"/>
</dbReference>
<feature type="transmembrane region" description="Helical" evidence="1">
    <location>
        <begin position="200"/>
        <end position="220"/>
    </location>
</feature>
<dbReference type="EMBL" id="FNSD01000001">
    <property type="protein sequence ID" value="SEC27675.1"/>
    <property type="molecule type" value="Genomic_DNA"/>
</dbReference>
<feature type="transmembrane region" description="Helical" evidence="1">
    <location>
        <begin position="331"/>
        <end position="352"/>
    </location>
</feature>
<keyword evidence="1" id="KW-0812">Transmembrane</keyword>
<evidence type="ECO:0000313" key="3">
    <source>
        <dbReference type="Proteomes" id="UP000182409"/>
    </source>
</evidence>
<sequence>MQFYPRWFRPLIAAVLALGFVLVIAFTYRWPLISDAQVFHYTDFLVSHGYQPYKDITDMNLPGTYLVEGTAMHLFGGSDLAWRTYDFSMILLAILAGIVIAAPYDWLAGLFAGVLFALTHADDGPAASSERDEAMAMILMVSYAFLFEALRRKKPWMLVPPGFLMGMACAMKPTFAPLGLALVAMMWLTLRKRDIPAMPYLACAVAGAMSSAALVLGYLVHHGSLGGLIYISRTITPFYAQMSQNSLKQVTYGILPFILKLLVPLGLVAAFQNRSWRNWERPALLLAVLSGAFSYFIQHKGYPHHRYPMTMFLPLWLGIELLLAMRRPERWLRTLGAGAIALGTLVGVPYYLVRIHRIPAPNLFTPSLVADLNRLGPERLQHRVQCVDLVYGCYSALYRLKILPSSGSMGDLLYFVTIPSPVVDQYREKFQQELAANPPSVIVVTNQWYDHNPPSFDKLQQWPAFATYLNTEYDLALTRTFPAEHGEAYRLYLRKGTTLPNLQAAN</sequence>
<gene>
    <name evidence="2" type="ORF">SAMN05443244_3071</name>
</gene>
<dbReference type="AlphaFoldDB" id="A0A1H4R720"/>
<keyword evidence="1" id="KW-0472">Membrane</keyword>
<name>A0A1H4R720_9BACT</name>